<sequence>MITTREKEVLEYWLLDNLLLQGYDEEQADQILYNLRRLTGDLYTDELASWMPSWELDLEAFHRTLNCT</sequence>
<evidence type="ECO:0000313" key="1">
    <source>
        <dbReference type="EMBL" id="QIN96699.1"/>
    </source>
</evidence>
<dbReference type="Proteomes" id="UP000502617">
    <property type="component" value="Segment"/>
</dbReference>
<reference evidence="1 2" key="1">
    <citation type="submission" date="2020-03" db="EMBL/GenBank/DDBJ databases">
        <title>The Isolation and Genome Sequence of a Novel Cyanophage S-N03 from the Huanghai Sea, China.</title>
        <authorList>
            <person name="Jiang T."/>
        </authorList>
    </citation>
    <scope>NUCLEOTIDE SEQUENCE [LARGE SCALE GENOMIC DNA]</scope>
</reference>
<proteinExistence type="predicted"/>
<accession>A0A6G8R5L8</accession>
<dbReference type="KEGG" id="vg:77945233"/>
<dbReference type="GeneID" id="77945233"/>
<name>A0A6G8R5L8_9CAUD</name>
<dbReference type="EMBL" id="MT162466">
    <property type="protein sequence ID" value="QIN96699.1"/>
    <property type="molecule type" value="Genomic_DNA"/>
</dbReference>
<organism evidence="1 2">
    <name type="scientific">Synechococcus phage S-N03</name>
    <dbReference type="NCBI Taxonomy" id="2718943"/>
    <lineage>
        <taxon>Viruses</taxon>
        <taxon>Duplodnaviria</taxon>
        <taxon>Heunggongvirae</taxon>
        <taxon>Uroviricota</taxon>
        <taxon>Caudoviricetes</taxon>
        <taxon>Pantevenvirales</taxon>
        <taxon>Kyanoviridae</taxon>
        <taxon>Huanghaivirus</taxon>
        <taxon>Huanghaivirus snothree</taxon>
    </lineage>
</organism>
<keyword evidence="2" id="KW-1185">Reference proteome</keyword>
<protein>
    <submittedName>
        <fullName evidence="1">Uncharacterized protein</fullName>
    </submittedName>
</protein>
<dbReference type="RefSeq" id="YP_010669079.1">
    <property type="nucleotide sequence ID" value="NC_070959.1"/>
</dbReference>
<evidence type="ECO:0000313" key="2">
    <source>
        <dbReference type="Proteomes" id="UP000502617"/>
    </source>
</evidence>